<reference evidence="2 3" key="1">
    <citation type="journal article" date="2019" name="Int. J. Syst. Evol. Microbiol.">
        <title>The Global Catalogue of Microorganisms (GCM) 10K type strain sequencing project: providing services to taxonomists for standard genome sequencing and annotation.</title>
        <authorList>
            <consortium name="The Broad Institute Genomics Platform"/>
            <consortium name="The Broad Institute Genome Sequencing Center for Infectious Disease"/>
            <person name="Wu L."/>
            <person name="Ma J."/>
        </authorList>
    </citation>
    <scope>NUCLEOTIDE SEQUENCE [LARGE SCALE GENOMIC DNA]</scope>
    <source>
        <strain evidence="2 3">JCM 16026</strain>
    </source>
</reference>
<comment type="caution">
    <text evidence="2">The sequence shown here is derived from an EMBL/GenBank/DDBJ whole genome shotgun (WGS) entry which is preliminary data.</text>
</comment>
<dbReference type="Pfam" id="PF06114">
    <property type="entry name" value="Peptidase_M78"/>
    <property type="match status" value="1"/>
</dbReference>
<protein>
    <recommendedName>
        <fullName evidence="1">IrrE N-terminal-like domain-containing protein</fullName>
    </recommendedName>
</protein>
<dbReference type="Gene3D" id="1.10.10.2910">
    <property type="match status" value="1"/>
</dbReference>
<accession>A0ABN3AKD9</accession>
<proteinExistence type="predicted"/>
<evidence type="ECO:0000313" key="2">
    <source>
        <dbReference type="EMBL" id="GAA2171390.1"/>
    </source>
</evidence>
<dbReference type="InterPro" id="IPR010359">
    <property type="entry name" value="IrrE_HExxH"/>
</dbReference>
<feature type="domain" description="IrrE N-terminal-like" evidence="1">
    <location>
        <begin position="14"/>
        <end position="97"/>
    </location>
</feature>
<organism evidence="2 3">
    <name type="scientific">Agrococcus versicolor</name>
    <dbReference type="NCBI Taxonomy" id="501482"/>
    <lineage>
        <taxon>Bacteria</taxon>
        <taxon>Bacillati</taxon>
        <taxon>Actinomycetota</taxon>
        <taxon>Actinomycetes</taxon>
        <taxon>Micrococcales</taxon>
        <taxon>Microbacteriaceae</taxon>
        <taxon>Agrococcus</taxon>
    </lineage>
</organism>
<evidence type="ECO:0000313" key="3">
    <source>
        <dbReference type="Proteomes" id="UP001501599"/>
    </source>
</evidence>
<sequence>MGVAALEPGLLGLYDARAHRIWLAEGLTPVERRCVLAHELGHARHRHRSGTPANERVADAFAARLLVDPAALEAASRWSHDPAEIADELDLTEDVVRAYLTLVAAGR</sequence>
<name>A0ABN3AKD9_9MICO</name>
<keyword evidence="3" id="KW-1185">Reference proteome</keyword>
<dbReference type="Proteomes" id="UP001501599">
    <property type="component" value="Unassembled WGS sequence"/>
</dbReference>
<gene>
    <name evidence="2" type="ORF">GCM10009846_05050</name>
</gene>
<evidence type="ECO:0000259" key="1">
    <source>
        <dbReference type="Pfam" id="PF06114"/>
    </source>
</evidence>
<dbReference type="EMBL" id="BAAAQT010000004">
    <property type="protein sequence ID" value="GAA2171390.1"/>
    <property type="molecule type" value="Genomic_DNA"/>
</dbReference>